<protein>
    <submittedName>
        <fullName evidence="1">Uncharacterized protein</fullName>
    </submittedName>
</protein>
<proteinExistence type="predicted"/>
<dbReference type="EMBL" id="CM056818">
    <property type="protein sequence ID" value="KAJ8622743.1"/>
    <property type="molecule type" value="Genomic_DNA"/>
</dbReference>
<name>A0ACC2KNV6_PERAE</name>
<comment type="caution">
    <text evidence="1">The sequence shown here is derived from an EMBL/GenBank/DDBJ whole genome shotgun (WGS) entry which is preliminary data.</text>
</comment>
<evidence type="ECO:0000313" key="2">
    <source>
        <dbReference type="Proteomes" id="UP001234297"/>
    </source>
</evidence>
<keyword evidence="2" id="KW-1185">Reference proteome</keyword>
<evidence type="ECO:0000313" key="1">
    <source>
        <dbReference type="EMBL" id="KAJ8622743.1"/>
    </source>
</evidence>
<organism evidence="1 2">
    <name type="scientific">Persea americana</name>
    <name type="common">Avocado</name>
    <dbReference type="NCBI Taxonomy" id="3435"/>
    <lineage>
        <taxon>Eukaryota</taxon>
        <taxon>Viridiplantae</taxon>
        <taxon>Streptophyta</taxon>
        <taxon>Embryophyta</taxon>
        <taxon>Tracheophyta</taxon>
        <taxon>Spermatophyta</taxon>
        <taxon>Magnoliopsida</taxon>
        <taxon>Magnoliidae</taxon>
        <taxon>Laurales</taxon>
        <taxon>Lauraceae</taxon>
        <taxon>Persea</taxon>
    </lineage>
</organism>
<gene>
    <name evidence="1" type="ORF">MRB53_031272</name>
</gene>
<reference evidence="1 2" key="1">
    <citation type="journal article" date="2022" name="Hortic Res">
        <title>A haplotype resolved chromosomal level avocado genome allows analysis of novel avocado genes.</title>
        <authorList>
            <person name="Nath O."/>
            <person name="Fletcher S.J."/>
            <person name="Hayward A."/>
            <person name="Shaw L.M."/>
            <person name="Masouleh A.K."/>
            <person name="Furtado A."/>
            <person name="Henry R.J."/>
            <person name="Mitter N."/>
        </authorList>
    </citation>
    <scope>NUCLEOTIDE SEQUENCE [LARGE SCALE GENOMIC DNA]</scope>
    <source>
        <strain evidence="2">cv. Hass</strain>
    </source>
</reference>
<sequence>MASKPTLFFTWPSTLLPLFLFLFPLLIESRPIPQAPHQAFQFIKKLEGSQKGQTIIGLHHLKQYLEKFGYLPHHSNTETKRIYDDDSFDDLLESAIKSYQHNFHLNITGKIDAATAEQMMIPRCGVPDIVNGKSGKGRHLGSTQLHQVSHYAFFQNEPKWPPSKTQLTYGFYPGNLVFDIQTLRSICANAFSKWQAVTHFTFQEIEDVNNADLKIGFFSGDHGDGVPFDGRGGTLGHSFEPTVGWTHFDSDERWAMNPPSPEFFDIESVAVHEFGHLLGLAHSSDPNAIMFPSLRGGQRKGSQKCETIKGLHQLKQYLEKFGYLPHQHSNTYTQTKGIEDDDSFDDLLESAIKLYQQNFNLNITGKIDAATAEQMMIPRCGVPDVVNGKSVMGPYLLGSTHLHPISNDSFFPDASTWSPDLNNYLTYGFSSRLKTSLDYEKIESIFASAFAR</sequence>
<dbReference type="Proteomes" id="UP001234297">
    <property type="component" value="Chromosome 10"/>
</dbReference>
<accession>A0ACC2KNV6</accession>